<accession>A0ABD3MKG8</accession>
<sequence length="375" mass="40881">MTPCQQRRSSSAPMHSTSSIFTTIFILTLYVFAGTATVVAYAKPPSPSSSPWSPRPTTTRCQHKHKICTSTTGDAKDPCLRTNSRLALLNVGYGGTANRRLTSLFSTKSEGGVTTIDNGGQVKNNAKYHLVWSQNFLKKMVLSMAGWWLLQYTVIMISSRISVDGMPCHVPTSERWQGVVLPLLSSSCCAIQLVINAISGWGCAGFNTYLGPIRPVLLSLLLMSTWKLHVTGRSLGWTIMSLLLAFLPELVDIWNTNRSQQWQRNDVLPGGNTYQKSVSLSSLPLEAKVRLTIPTMGCVACVNKVDSSIRRVSAANNIKEEKSWLSDTAAKGGVAELTISGKTREEIDGVIKEVVDAVHDAGFVCKVASLDVDEK</sequence>
<dbReference type="Proteomes" id="UP001530293">
    <property type="component" value="Unassembled WGS sequence"/>
</dbReference>
<dbReference type="EMBL" id="JALLBG020000131">
    <property type="protein sequence ID" value="KAL3762667.1"/>
    <property type="molecule type" value="Genomic_DNA"/>
</dbReference>
<proteinExistence type="predicted"/>
<dbReference type="InterPro" id="IPR006121">
    <property type="entry name" value="HMA_dom"/>
</dbReference>
<name>A0ABD3MKG8_9STRA</name>
<keyword evidence="1" id="KW-1133">Transmembrane helix</keyword>
<dbReference type="CDD" id="cd00371">
    <property type="entry name" value="HMA"/>
    <property type="match status" value="1"/>
</dbReference>
<reference evidence="2 3" key="1">
    <citation type="submission" date="2024-10" db="EMBL/GenBank/DDBJ databases">
        <title>Updated reference genomes for cyclostephanoid diatoms.</title>
        <authorList>
            <person name="Roberts W.R."/>
            <person name="Alverson A.J."/>
        </authorList>
    </citation>
    <scope>NUCLEOTIDE SEQUENCE [LARGE SCALE GENOMIC DNA]</scope>
    <source>
        <strain evidence="2 3">AJA232-27</strain>
    </source>
</reference>
<keyword evidence="1" id="KW-0472">Membrane</keyword>
<dbReference type="Gene3D" id="3.30.70.100">
    <property type="match status" value="1"/>
</dbReference>
<dbReference type="AlphaFoldDB" id="A0ABD3MKG8"/>
<gene>
    <name evidence="2" type="ORF">ACHAWU_001612</name>
</gene>
<protein>
    <recommendedName>
        <fullName evidence="4">HMA domain-containing protein</fullName>
    </recommendedName>
</protein>
<feature type="transmembrane region" description="Helical" evidence="1">
    <location>
        <begin position="20"/>
        <end position="42"/>
    </location>
</feature>
<evidence type="ECO:0000313" key="3">
    <source>
        <dbReference type="Proteomes" id="UP001530293"/>
    </source>
</evidence>
<evidence type="ECO:0008006" key="4">
    <source>
        <dbReference type="Google" id="ProtNLM"/>
    </source>
</evidence>
<evidence type="ECO:0000313" key="2">
    <source>
        <dbReference type="EMBL" id="KAL3762667.1"/>
    </source>
</evidence>
<organism evidence="2 3">
    <name type="scientific">Discostella pseudostelligera</name>
    <dbReference type="NCBI Taxonomy" id="259834"/>
    <lineage>
        <taxon>Eukaryota</taxon>
        <taxon>Sar</taxon>
        <taxon>Stramenopiles</taxon>
        <taxon>Ochrophyta</taxon>
        <taxon>Bacillariophyta</taxon>
        <taxon>Coscinodiscophyceae</taxon>
        <taxon>Thalassiosirophycidae</taxon>
        <taxon>Stephanodiscales</taxon>
        <taxon>Stephanodiscaceae</taxon>
        <taxon>Discostella</taxon>
    </lineage>
</organism>
<keyword evidence="3" id="KW-1185">Reference proteome</keyword>
<evidence type="ECO:0000256" key="1">
    <source>
        <dbReference type="SAM" id="Phobius"/>
    </source>
</evidence>
<comment type="caution">
    <text evidence="2">The sequence shown here is derived from an EMBL/GenBank/DDBJ whole genome shotgun (WGS) entry which is preliminary data.</text>
</comment>
<keyword evidence="1" id="KW-0812">Transmembrane</keyword>